<protein>
    <submittedName>
        <fullName evidence="2">Uncharacterized protein</fullName>
    </submittedName>
</protein>
<sequence>MLQIPSSLVSLSSRTLIGLCGGFFIGGKVVFTQLIMSIPKNSATRTITDILLPTTCAVSTTDISVSHIALIGYAAAVSTSLVCILCAKGFFTSVASEPPTPPPALSGSNCGVAKKRGWNWLWLIVILLGIIILCLGFFYKLFGGEEGLPGFTTPWIQAISFLEGSYLDGLKAAVWLVSAAKSHISTHGGQYAKILLLTLSSHSICILFAVVLERLLKYVVSIPWLLWKSLCEIVLVPILIIGSTTRLNWIFWLPWYWTVGIRTLSVLDIVRHLLPQLTLLWTAELARPMVIGPVLVHAAIMGLRTVLLALYWMPCTLRSITRQLRWAVLLDSLPTCATALAFFVGYWGVIYSAVQYRHLAPAIQQLVWQSFSCAKSRAELWSVYSTLVGDYLVVPALIFYCYFYLIPAARELKDWRRRRRR</sequence>
<reference evidence="2" key="1">
    <citation type="submission" date="2023-03" db="EMBL/GenBank/DDBJ databases">
        <title>Massive genome expansion in bonnet fungi (Mycena s.s.) driven by repeated elements and novel gene families across ecological guilds.</title>
        <authorList>
            <consortium name="Lawrence Berkeley National Laboratory"/>
            <person name="Harder C.B."/>
            <person name="Miyauchi S."/>
            <person name="Viragh M."/>
            <person name="Kuo A."/>
            <person name="Thoen E."/>
            <person name="Andreopoulos B."/>
            <person name="Lu D."/>
            <person name="Skrede I."/>
            <person name="Drula E."/>
            <person name="Henrissat B."/>
            <person name="Morin E."/>
            <person name="Kohler A."/>
            <person name="Barry K."/>
            <person name="LaButti K."/>
            <person name="Morin E."/>
            <person name="Salamov A."/>
            <person name="Lipzen A."/>
            <person name="Mereny Z."/>
            <person name="Hegedus B."/>
            <person name="Baldrian P."/>
            <person name="Stursova M."/>
            <person name="Weitz H."/>
            <person name="Taylor A."/>
            <person name="Grigoriev I.V."/>
            <person name="Nagy L.G."/>
            <person name="Martin F."/>
            <person name="Kauserud H."/>
        </authorList>
    </citation>
    <scope>NUCLEOTIDE SEQUENCE</scope>
    <source>
        <strain evidence="2">CBHHK173m</strain>
    </source>
</reference>
<keyword evidence="1" id="KW-0812">Transmembrane</keyword>
<evidence type="ECO:0000256" key="1">
    <source>
        <dbReference type="SAM" id="Phobius"/>
    </source>
</evidence>
<feature type="transmembrane region" description="Helical" evidence="1">
    <location>
        <begin position="120"/>
        <end position="139"/>
    </location>
</feature>
<feature type="transmembrane region" description="Helical" evidence="1">
    <location>
        <begin position="16"/>
        <end position="36"/>
    </location>
</feature>
<feature type="transmembrane region" description="Helical" evidence="1">
    <location>
        <begin position="290"/>
        <end position="312"/>
    </location>
</feature>
<comment type="caution">
    <text evidence="2">The sequence shown here is derived from an EMBL/GenBank/DDBJ whole genome shotgun (WGS) entry which is preliminary data.</text>
</comment>
<feature type="transmembrane region" description="Helical" evidence="1">
    <location>
        <begin position="224"/>
        <end position="242"/>
    </location>
</feature>
<feature type="transmembrane region" description="Helical" evidence="1">
    <location>
        <begin position="70"/>
        <end position="91"/>
    </location>
</feature>
<keyword evidence="3" id="KW-1185">Reference proteome</keyword>
<evidence type="ECO:0000313" key="3">
    <source>
        <dbReference type="Proteomes" id="UP001222325"/>
    </source>
</evidence>
<proteinExistence type="predicted"/>
<evidence type="ECO:0000313" key="2">
    <source>
        <dbReference type="EMBL" id="KAJ7083160.1"/>
    </source>
</evidence>
<feature type="transmembrane region" description="Helical" evidence="1">
    <location>
        <begin position="249"/>
        <end position="270"/>
    </location>
</feature>
<name>A0AAD6XJM1_9AGAR</name>
<dbReference type="AlphaFoldDB" id="A0AAD6XJM1"/>
<gene>
    <name evidence="2" type="ORF">B0H15DRAFT_802946</name>
</gene>
<accession>A0AAD6XJM1</accession>
<feature type="transmembrane region" description="Helical" evidence="1">
    <location>
        <begin position="324"/>
        <end position="349"/>
    </location>
</feature>
<keyword evidence="1" id="KW-0472">Membrane</keyword>
<dbReference type="EMBL" id="JARJCN010000042">
    <property type="protein sequence ID" value="KAJ7083160.1"/>
    <property type="molecule type" value="Genomic_DNA"/>
</dbReference>
<organism evidence="2 3">
    <name type="scientific">Mycena belliarum</name>
    <dbReference type="NCBI Taxonomy" id="1033014"/>
    <lineage>
        <taxon>Eukaryota</taxon>
        <taxon>Fungi</taxon>
        <taxon>Dikarya</taxon>
        <taxon>Basidiomycota</taxon>
        <taxon>Agaricomycotina</taxon>
        <taxon>Agaricomycetes</taxon>
        <taxon>Agaricomycetidae</taxon>
        <taxon>Agaricales</taxon>
        <taxon>Marasmiineae</taxon>
        <taxon>Mycenaceae</taxon>
        <taxon>Mycena</taxon>
    </lineage>
</organism>
<feature type="transmembrane region" description="Helical" evidence="1">
    <location>
        <begin position="191"/>
        <end position="212"/>
    </location>
</feature>
<dbReference type="Proteomes" id="UP001222325">
    <property type="component" value="Unassembled WGS sequence"/>
</dbReference>
<keyword evidence="1" id="KW-1133">Transmembrane helix</keyword>
<feature type="transmembrane region" description="Helical" evidence="1">
    <location>
        <begin position="391"/>
        <end position="412"/>
    </location>
</feature>